<evidence type="ECO:0000256" key="1">
    <source>
        <dbReference type="ARBA" id="ARBA00022729"/>
    </source>
</evidence>
<dbReference type="AlphaFoldDB" id="A0A8S0RPN2"/>
<dbReference type="Pfam" id="PF04043">
    <property type="entry name" value="PMEI"/>
    <property type="match status" value="1"/>
</dbReference>
<feature type="signal peptide" evidence="4">
    <location>
        <begin position="1"/>
        <end position="23"/>
    </location>
</feature>
<evidence type="ECO:0000313" key="6">
    <source>
        <dbReference type="EMBL" id="CAA2981869.1"/>
    </source>
</evidence>
<keyword evidence="7" id="KW-1185">Reference proteome</keyword>
<name>A0A8S0RPN2_OLEEU</name>
<evidence type="ECO:0000313" key="7">
    <source>
        <dbReference type="Proteomes" id="UP000594638"/>
    </source>
</evidence>
<dbReference type="EMBL" id="CACTIH010003682">
    <property type="protein sequence ID" value="CAA2981869.1"/>
    <property type="molecule type" value="Genomic_DNA"/>
</dbReference>
<dbReference type="SUPFAM" id="SSF101148">
    <property type="entry name" value="Plant invertase/pectin methylesterase inhibitor"/>
    <property type="match status" value="1"/>
</dbReference>
<dbReference type="SMART" id="SM00856">
    <property type="entry name" value="PMEI"/>
    <property type="match status" value="1"/>
</dbReference>
<feature type="domain" description="Pectinesterase inhibitor" evidence="5">
    <location>
        <begin position="33"/>
        <end position="177"/>
    </location>
</feature>
<evidence type="ECO:0000256" key="2">
    <source>
        <dbReference type="ARBA" id="ARBA00023157"/>
    </source>
</evidence>
<dbReference type="OrthoDB" id="1899876at2759"/>
<comment type="similarity">
    <text evidence="3">Belongs to the PMEI family.</text>
</comment>
<keyword evidence="2" id="KW-1015">Disulfide bond</keyword>
<gene>
    <name evidence="6" type="ORF">OLEA9_A096491</name>
</gene>
<dbReference type="Gene3D" id="1.20.140.40">
    <property type="entry name" value="Invertase/pectin methylesterase inhibitor family protein"/>
    <property type="match status" value="1"/>
</dbReference>
<dbReference type="PANTHER" id="PTHR36710">
    <property type="entry name" value="PECTINESTERASE INHIBITOR-LIKE"/>
    <property type="match status" value="1"/>
</dbReference>
<dbReference type="Proteomes" id="UP000594638">
    <property type="component" value="Unassembled WGS sequence"/>
</dbReference>
<evidence type="ECO:0000256" key="3">
    <source>
        <dbReference type="ARBA" id="ARBA00038471"/>
    </source>
</evidence>
<dbReference type="InterPro" id="IPR052421">
    <property type="entry name" value="PCW_Enzyme_Inhibitor"/>
</dbReference>
<dbReference type="PANTHER" id="PTHR36710:SF18">
    <property type="entry name" value="PECTINESTERASE INHIBITOR 5-RELATED"/>
    <property type="match status" value="1"/>
</dbReference>
<reference evidence="6 7" key="1">
    <citation type="submission" date="2019-12" db="EMBL/GenBank/DDBJ databases">
        <authorList>
            <person name="Alioto T."/>
            <person name="Alioto T."/>
            <person name="Gomez Garrido J."/>
        </authorList>
    </citation>
    <scope>NUCLEOTIDE SEQUENCE [LARGE SCALE GENOMIC DNA]</scope>
</reference>
<comment type="caution">
    <text evidence="6">The sequence shown here is derived from an EMBL/GenBank/DDBJ whole genome shotgun (WGS) entry which is preliminary data.</text>
</comment>
<keyword evidence="1 4" id="KW-0732">Signal</keyword>
<dbReference type="Gramene" id="OE9A096491T1">
    <property type="protein sequence ID" value="OE9A096491C1"/>
    <property type="gene ID" value="OE9A096491"/>
</dbReference>
<dbReference type="GO" id="GO:0004857">
    <property type="term" value="F:enzyme inhibitor activity"/>
    <property type="evidence" value="ECO:0007669"/>
    <property type="project" value="InterPro"/>
</dbReference>
<dbReference type="InterPro" id="IPR006501">
    <property type="entry name" value="Pectinesterase_inhib_dom"/>
</dbReference>
<accession>A0A8S0RPN2</accession>
<dbReference type="InterPro" id="IPR035513">
    <property type="entry name" value="Invertase/methylesterase_inhib"/>
</dbReference>
<organism evidence="6 7">
    <name type="scientific">Olea europaea subsp. europaea</name>
    <dbReference type="NCBI Taxonomy" id="158383"/>
    <lineage>
        <taxon>Eukaryota</taxon>
        <taxon>Viridiplantae</taxon>
        <taxon>Streptophyta</taxon>
        <taxon>Embryophyta</taxon>
        <taxon>Tracheophyta</taxon>
        <taxon>Spermatophyta</taxon>
        <taxon>Magnoliopsida</taxon>
        <taxon>eudicotyledons</taxon>
        <taxon>Gunneridae</taxon>
        <taxon>Pentapetalae</taxon>
        <taxon>asterids</taxon>
        <taxon>lamiids</taxon>
        <taxon>Lamiales</taxon>
        <taxon>Oleaceae</taxon>
        <taxon>Oleeae</taxon>
        <taxon>Olea</taxon>
    </lineage>
</organism>
<proteinExistence type="inferred from homology"/>
<evidence type="ECO:0000259" key="5">
    <source>
        <dbReference type="SMART" id="SM00856"/>
    </source>
</evidence>
<dbReference type="NCBIfam" id="TIGR01614">
    <property type="entry name" value="PME_inhib"/>
    <property type="match status" value="1"/>
</dbReference>
<feature type="chain" id="PRO_5035829408" evidence="4">
    <location>
        <begin position="24"/>
        <end position="184"/>
    </location>
</feature>
<protein>
    <submittedName>
        <fullName evidence="6">Cell wall vacuolar inhibitor of fructosidase 2-like</fullName>
    </submittedName>
</protein>
<evidence type="ECO:0000256" key="4">
    <source>
        <dbReference type="SAM" id="SignalP"/>
    </source>
</evidence>
<sequence>MAISGSLPFFIFIFTFFICFSTSSFTSSSPDLNSSQLATQICENTPNVSFCLATIFSNPLASAADRYVLSYIVFGQAYKNATSTTNYIGLSLKAMKSDGNPRVLSGMQKCQGFYEDAIRALSEVMNNLDSETFYGLDKAAIDAESSIRACEASFSGQSPLSQKNQNLVELLKICFAVSQLYQYN</sequence>
<dbReference type="CDD" id="cd14859">
    <property type="entry name" value="PMEI_like"/>
    <property type="match status" value="1"/>
</dbReference>